<feature type="domain" description="Histidine kinase" evidence="16">
    <location>
        <begin position="386"/>
        <end position="607"/>
    </location>
</feature>
<dbReference type="InterPro" id="IPR036097">
    <property type="entry name" value="HisK_dim/P_sf"/>
</dbReference>
<dbReference type="GO" id="GO:0005886">
    <property type="term" value="C:plasma membrane"/>
    <property type="evidence" value="ECO:0007669"/>
    <property type="project" value="UniProtKB-SubCell"/>
</dbReference>
<evidence type="ECO:0000256" key="2">
    <source>
        <dbReference type="ARBA" id="ARBA00004651"/>
    </source>
</evidence>
<dbReference type="PROSITE" id="PS50109">
    <property type="entry name" value="HIS_KIN"/>
    <property type="match status" value="1"/>
</dbReference>
<keyword evidence="9 15" id="KW-1133">Transmembrane helix</keyword>
<name>A0A1S7LPB8_MAGMO</name>
<dbReference type="CDD" id="cd17546">
    <property type="entry name" value="REC_hyHK_CKI1_RcsC-like"/>
    <property type="match status" value="1"/>
</dbReference>
<dbReference type="CDD" id="cd00082">
    <property type="entry name" value="HisKA"/>
    <property type="match status" value="1"/>
</dbReference>
<feature type="modified residue" description="Phosphohistidine" evidence="12">
    <location>
        <position position="835"/>
    </location>
</feature>
<dbReference type="Gene3D" id="1.10.287.130">
    <property type="match status" value="1"/>
</dbReference>
<dbReference type="InterPro" id="IPR003661">
    <property type="entry name" value="HisK_dim/P_dom"/>
</dbReference>
<dbReference type="SUPFAM" id="SSF47226">
    <property type="entry name" value="Histidine-containing phosphotransfer domain, HPT domain"/>
    <property type="match status" value="1"/>
</dbReference>
<dbReference type="InterPro" id="IPR036641">
    <property type="entry name" value="HPT_dom_sf"/>
</dbReference>
<evidence type="ECO:0000256" key="1">
    <source>
        <dbReference type="ARBA" id="ARBA00000085"/>
    </source>
</evidence>
<feature type="modified residue" description="4-aspartylphosphate" evidence="13">
    <location>
        <position position="681"/>
    </location>
</feature>
<dbReference type="GO" id="GO:0000155">
    <property type="term" value="F:phosphorelay sensor kinase activity"/>
    <property type="evidence" value="ECO:0007669"/>
    <property type="project" value="InterPro"/>
</dbReference>
<evidence type="ECO:0000313" key="19">
    <source>
        <dbReference type="EMBL" id="CRH08004.1"/>
    </source>
</evidence>
<evidence type="ECO:0000256" key="14">
    <source>
        <dbReference type="SAM" id="Coils"/>
    </source>
</evidence>
<evidence type="ECO:0000256" key="6">
    <source>
        <dbReference type="ARBA" id="ARBA00022692"/>
    </source>
</evidence>
<dbReference type="PANTHER" id="PTHR45339:SF1">
    <property type="entry name" value="HYBRID SIGNAL TRANSDUCTION HISTIDINE KINASE J"/>
    <property type="match status" value="1"/>
</dbReference>
<dbReference type="PANTHER" id="PTHR45339">
    <property type="entry name" value="HYBRID SIGNAL TRANSDUCTION HISTIDINE KINASE J"/>
    <property type="match status" value="1"/>
</dbReference>
<sequence>MVWRLALGLSAIFALFVLVGGLTLLTFTAQNRQFQSLVELNFPAVRLSSDLTRQAETIHATAMSLALARSPVALDAAADSLQDQLQLLNSIAEQLRSYLLFPVDLNSIETSTARLKRSGDLLFTQLQGRLHLDRTITARMAQLERLVKRAEQQLDSFNQAQQEPHPLSYLLQKIIATSYSAYTLGDRPGARKKHQRILTTLVDQLRAIKNPPASLDEALQFLVSEINQEPTLIELLGIQSDYKRKIHGLLREIRELSLRIAEISHHLHGQSQERLQRTVDEQKREIAIHQSLIAFLTLLASLVMLALVLHLKRRVLRRFDRLHHTMTLQMQGTKQEIVVDGGDEITAMSESFKLFVAKTEQAEASLAKALERAEEASRAKSLFLATMSHEIRTPLNGIIGMVARLTSRSLPTEEERMVEVISQASDGLLHTLNNVLDFSKIEAGQLELEEIIFNPSQLLSGIITGMQGNVGDRPVLLHGTVHNPEEMVLRGDSVRISQIVNNLLSNALKFTAKGEVKLEAQVEDIDGVRAMLTITVMDTGIGVDPDRIQRLFEPFRQMDESITRRFGGTGLGLAISYGLARAMGGAFSAAARQEGGSLFTLELALPIHEIGGVNQRPQTVDENLPQPADSLKILLVEDDPINREVGEGLLSDAGHQVMLAEDGYVALKLTPAISFDLILMDLRMPGLDGLETTRRIRQQEREEGRCATAIVALTADVLKETLEQCMDAGMDEVLTKPVHIERLHQVLQQIHAHPDATVVQQPQPVESPSRAEPLAQASEPEVLNIGFLEGSFLTLDVTIQQKILQQFNEASKQNLDKFTAAMMDGQQDEMVKLAHTLSGSCRSVGLNRVASHTHQLQVACEAEQAEQVDALYRALPNLLEQDWLALQSWLSNQHA</sequence>
<dbReference type="Pfam" id="PF02518">
    <property type="entry name" value="HATPase_c"/>
    <property type="match status" value="1"/>
</dbReference>
<dbReference type="Gene3D" id="1.20.120.160">
    <property type="entry name" value="HPT domain"/>
    <property type="match status" value="1"/>
</dbReference>
<dbReference type="EMBL" id="LO017727">
    <property type="protein sequence ID" value="CRH08004.1"/>
    <property type="molecule type" value="Genomic_DNA"/>
</dbReference>
<evidence type="ECO:0000259" key="18">
    <source>
        <dbReference type="PROSITE" id="PS50894"/>
    </source>
</evidence>
<evidence type="ECO:0000256" key="8">
    <source>
        <dbReference type="ARBA" id="ARBA00022840"/>
    </source>
</evidence>
<dbReference type="SMART" id="SM00387">
    <property type="entry name" value="HATPase_c"/>
    <property type="match status" value="1"/>
</dbReference>
<keyword evidence="8" id="KW-0067">ATP-binding</keyword>
<dbReference type="Gene3D" id="1.20.58.920">
    <property type="match status" value="1"/>
</dbReference>
<evidence type="ECO:0000256" key="9">
    <source>
        <dbReference type="ARBA" id="ARBA00022989"/>
    </source>
</evidence>
<dbReference type="Pfam" id="PF00072">
    <property type="entry name" value="Response_reg"/>
    <property type="match status" value="1"/>
</dbReference>
<keyword evidence="4" id="KW-1003">Cell membrane</keyword>
<feature type="transmembrane region" description="Helical" evidence="15">
    <location>
        <begin position="292"/>
        <end position="311"/>
    </location>
</feature>
<keyword evidence="19" id="KW-0808">Transferase</keyword>
<evidence type="ECO:0000256" key="11">
    <source>
        <dbReference type="ARBA" id="ARBA00023136"/>
    </source>
</evidence>
<dbReference type="InterPro" id="IPR004358">
    <property type="entry name" value="Sig_transdc_His_kin-like_C"/>
</dbReference>
<dbReference type="Pfam" id="PF01627">
    <property type="entry name" value="Hpt"/>
    <property type="match status" value="1"/>
</dbReference>
<dbReference type="Gene3D" id="3.30.565.10">
    <property type="entry name" value="Histidine kinase-like ATPase, C-terminal domain"/>
    <property type="match status" value="1"/>
</dbReference>
<comment type="subcellular location">
    <subcellularLocation>
        <location evidence="2">Cell membrane</location>
        <topology evidence="2">Multi-pass membrane protein</topology>
    </subcellularLocation>
</comment>
<evidence type="ECO:0000256" key="13">
    <source>
        <dbReference type="PROSITE-ProRule" id="PRU00169"/>
    </source>
</evidence>
<dbReference type="GO" id="GO:0005524">
    <property type="term" value="F:ATP binding"/>
    <property type="evidence" value="ECO:0007669"/>
    <property type="project" value="UniProtKB-KW"/>
</dbReference>
<dbReference type="EC" id="2.7.13.3" evidence="3"/>
<organism evidence="19">
    <name type="scientific">Magnetococcus massalia (strain MO-1)</name>
    <dbReference type="NCBI Taxonomy" id="451514"/>
    <lineage>
        <taxon>Bacteria</taxon>
        <taxon>Pseudomonadati</taxon>
        <taxon>Pseudomonadota</taxon>
        <taxon>Magnetococcia</taxon>
        <taxon>Magnetococcales</taxon>
        <taxon>Magnetococcaceae</taxon>
        <taxon>Magnetococcus</taxon>
    </lineage>
</organism>
<dbReference type="InterPro" id="IPR001789">
    <property type="entry name" value="Sig_transdc_resp-reg_receiver"/>
</dbReference>
<keyword evidence="5 13" id="KW-0597">Phosphoprotein</keyword>
<keyword evidence="6 15" id="KW-0812">Transmembrane</keyword>
<dbReference type="PROSITE" id="PS50894">
    <property type="entry name" value="HPT"/>
    <property type="match status" value="1"/>
</dbReference>
<evidence type="ECO:0000259" key="16">
    <source>
        <dbReference type="PROSITE" id="PS50109"/>
    </source>
</evidence>
<gene>
    <name evidence="19" type="ORF">MAGMO_3876</name>
</gene>
<dbReference type="FunFam" id="3.30.565.10:FF:000010">
    <property type="entry name" value="Sensor histidine kinase RcsC"/>
    <property type="match status" value="1"/>
</dbReference>
<accession>A0A1S7LPB8</accession>
<keyword evidence="19" id="KW-0418">Kinase</keyword>
<keyword evidence="14" id="KW-0175">Coiled coil</keyword>
<dbReference type="AlphaFoldDB" id="A0A1S7LPB8"/>
<keyword evidence="11 15" id="KW-0472">Membrane</keyword>
<dbReference type="SMART" id="SM00388">
    <property type="entry name" value="HisKA"/>
    <property type="match status" value="1"/>
</dbReference>
<evidence type="ECO:0000256" key="7">
    <source>
        <dbReference type="ARBA" id="ARBA00022741"/>
    </source>
</evidence>
<dbReference type="Pfam" id="PF00512">
    <property type="entry name" value="HisKA"/>
    <property type="match status" value="1"/>
</dbReference>
<evidence type="ECO:0000256" key="10">
    <source>
        <dbReference type="ARBA" id="ARBA00023012"/>
    </source>
</evidence>
<dbReference type="PROSITE" id="PS50110">
    <property type="entry name" value="RESPONSE_REGULATORY"/>
    <property type="match status" value="1"/>
</dbReference>
<reference evidence="19" key="1">
    <citation type="submission" date="2015-04" db="EMBL/GenBank/DDBJ databases">
        <authorList>
            <person name="Syromyatnikov M.Y."/>
            <person name="Popov V.N."/>
        </authorList>
    </citation>
    <scope>NUCLEOTIDE SEQUENCE</scope>
    <source>
        <strain evidence="19">MO-1</strain>
    </source>
</reference>
<protein>
    <recommendedName>
        <fullName evidence="3">histidine kinase</fullName>
        <ecNumber evidence="3">2.7.13.3</ecNumber>
    </recommendedName>
</protein>
<dbReference type="Gene3D" id="3.40.50.2300">
    <property type="match status" value="1"/>
</dbReference>
<evidence type="ECO:0000256" key="5">
    <source>
        <dbReference type="ARBA" id="ARBA00022553"/>
    </source>
</evidence>
<dbReference type="InterPro" id="IPR008207">
    <property type="entry name" value="Sig_transdc_His_kin_Hpt_dom"/>
</dbReference>
<feature type="domain" description="HPt" evidence="18">
    <location>
        <begin position="796"/>
        <end position="889"/>
    </location>
</feature>
<evidence type="ECO:0000256" key="15">
    <source>
        <dbReference type="SAM" id="Phobius"/>
    </source>
</evidence>
<dbReference type="SUPFAM" id="SSF55874">
    <property type="entry name" value="ATPase domain of HSP90 chaperone/DNA topoisomerase II/histidine kinase"/>
    <property type="match status" value="1"/>
</dbReference>
<evidence type="ECO:0000256" key="3">
    <source>
        <dbReference type="ARBA" id="ARBA00012438"/>
    </source>
</evidence>
<dbReference type="SUPFAM" id="SSF52172">
    <property type="entry name" value="CheY-like"/>
    <property type="match status" value="1"/>
</dbReference>
<comment type="catalytic activity">
    <reaction evidence="1">
        <text>ATP + protein L-histidine = ADP + protein N-phospho-L-histidine.</text>
        <dbReference type="EC" id="2.7.13.3"/>
    </reaction>
</comment>
<dbReference type="InterPro" id="IPR005467">
    <property type="entry name" value="His_kinase_dom"/>
</dbReference>
<dbReference type="PRINTS" id="PR00344">
    <property type="entry name" value="BCTRLSENSOR"/>
</dbReference>
<dbReference type="InterPro" id="IPR011006">
    <property type="entry name" value="CheY-like_superfamily"/>
</dbReference>
<proteinExistence type="predicted"/>
<feature type="domain" description="Response regulatory" evidence="17">
    <location>
        <begin position="632"/>
        <end position="751"/>
    </location>
</feature>
<dbReference type="InterPro" id="IPR003594">
    <property type="entry name" value="HATPase_dom"/>
</dbReference>
<keyword evidence="7" id="KW-0547">Nucleotide-binding</keyword>
<evidence type="ECO:0000256" key="4">
    <source>
        <dbReference type="ARBA" id="ARBA00022475"/>
    </source>
</evidence>
<dbReference type="CDD" id="cd16922">
    <property type="entry name" value="HATPase_EvgS-ArcB-TorS-like"/>
    <property type="match status" value="1"/>
</dbReference>
<dbReference type="InterPro" id="IPR038188">
    <property type="entry name" value="TorS_sensor_sf"/>
</dbReference>
<evidence type="ECO:0000259" key="17">
    <source>
        <dbReference type="PROSITE" id="PS50110"/>
    </source>
</evidence>
<dbReference type="SMART" id="SM00448">
    <property type="entry name" value="REC"/>
    <property type="match status" value="1"/>
</dbReference>
<evidence type="ECO:0000256" key="12">
    <source>
        <dbReference type="PROSITE-ProRule" id="PRU00110"/>
    </source>
</evidence>
<dbReference type="Gene3D" id="6.10.340.10">
    <property type="match status" value="1"/>
</dbReference>
<feature type="coiled-coil region" evidence="14">
    <location>
        <begin position="133"/>
        <end position="163"/>
    </location>
</feature>
<keyword evidence="10" id="KW-0902">Two-component regulatory system</keyword>
<dbReference type="SUPFAM" id="SSF47384">
    <property type="entry name" value="Homodimeric domain of signal transducing histidine kinase"/>
    <property type="match status" value="1"/>
</dbReference>
<dbReference type="InterPro" id="IPR036890">
    <property type="entry name" value="HATPase_C_sf"/>
</dbReference>